<sequence length="142" mass="15823">RLRVKDLDFPASDPRPRWQGRKGPGDDASWKRRRATPGPSADCQTDARGGLGQRLWRRLPALRPGAKIPQRGASAVADKEHPSQYVFHANRLSVDPCSGIVRRHQIHESSLQKSVRAAAQATGIPKRISSHTFRHTFATHLL</sequence>
<evidence type="ECO:0000259" key="3">
    <source>
        <dbReference type="PROSITE" id="PS51898"/>
    </source>
</evidence>
<evidence type="ECO:0000256" key="2">
    <source>
        <dbReference type="SAM" id="MobiDB-lite"/>
    </source>
</evidence>
<gene>
    <name evidence="4" type="primary">intI</name>
</gene>
<dbReference type="GO" id="GO:0006310">
    <property type="term" value="P:DNA recombination"/>
    <property type="evidence" value="ECO:0007669"/>
    <property type="project" value="UniProtKB-KW"/>
</dbReference>
<organism evidence="4">
    <name type="scientific">uncultured microorganism</name>
    <dbReference type="NCBI Taxonomy" id="358574"/>
    <lineage>
        <taxon>unclassified sequences</taxon>
        <taxon>environmental samples</taxon>
    </lineage>
</organism>
<dbReference type="SUPFAM" id="SSF56349">
    <property type="entry name" value="DNA breaking-rejoining enzymes"/>
    <property type="match status" value="1"/>
</dbReference>
<dbReference type="InterPro" id="IPR013762">
    <property type="entry name" value="Integrase-like_cat_sf"/>
</dbReference>
<dbReference type="AlphaFoldDB" id="K0J6G7"/>
<keyword evidence="1" id="KW-0233">DNA recombination</keyword>
<dbReference type="Pfam" id="PF00589">
    <property type="entry name" value="Phage_integrase"/>
    <property type="match status" value="1"/>
</dbReference>
<name>K0J6G7_9ZZZZ</name>
<accession>K0J6G7</accession>
<dbReference type="EMBL" id="AB750424">
    <property type="protein sequence ID" value="BAM62466.1"/>
    <property type="molecule type" value="Genomic_DNA"/>
</dbReference>
<proteinExistence type="predicted"/>
<feature type="region of interest" description="Disordered" evidence="2">
    <location>
        <begin position="1"/>
        <end position="50"/>
    </location>
</feature>
<dbReference type="PROSITE" id="PS51898">
    <property type="entry name" value="TYR_RECOMBINASE"/>
    <property type="match status" value="1"/>
</dbReference>
<protein>
    <submittedName>
        <fullName evidence="4">Integron integrase</fullName>
    </submittedName>
</protein>
<evidence type="ECO:0000313" key="4">
    <source>
        <dbReference type="EMBL" id="BAM62466.1"/>
    </source>
</evidence>
<dbReference type="Gene3D" id="1.10.443.10">
    <property type="entry name" value="Intergrase catalytic core"/>
    <property type="match status" value="1"/>
</dbReference>
<reference evidence="4" key="1">
    <citation type="submission" date="2012-09" db="EMBL/GenBank/DDBJ databases">
        <title>New integrons and associated gene cassettes, reflecting microbial metabolic activities at a submarine, 150m below sea floor, gas hydrate-bearing core.</title>
        <authorList>
            <person name="Elsaied H.E."/>
            <person name="Maruyama A."/>
        </authorList>
    </citation>
    <scope>NUCLEOTIDE SEQUENCE</scope>
</reference>
<feature type="non-terminal residue" evidence="4">
    <location>
        <position position="1"/>
    </location>
</feature>
<dbReference type="InterPro" id="IPR002104">
    <property type="entry name" value="Integrase_catalytic"/>
</dbReference>
<feature type="non-terminal residue" evidence="4">
    <location>
        <position position="142"/>
    </location>
</feature>
<dbReference type="InterPro" id="IPR011010">
    <property type="entry name" value="DNA_brk_join_enz"/>
</dbReference>
<evidence type="ECO:0000256" key="1">
    <source>
        <dbReference type="ARBA" id="ARBA00023172"/>
    </source>
</evidence>
<feature type="domain" description="Tyr recombinase" evidence="3">
    <location>
        <begin position="1"/>
        <end position="142"/>
    </location>
</feature>
<dbReference type="GO" id="GO:0003677">
    <property type="term" value="F:DNA binding"/>
    <property type="evidence" value="ECO:0007669"/>
    <property type="project" value="InterPro"/>
</dbReference>
<dbReference type="GO" id="GO:0015074">
    <property type="term" value="P:DNA integration"/>
    <property type="evidence" value="ECO:0007669"/>
    <property type="project" value="InterPro"/>
</dbReference>